<dbReference type="GO" id="GO:0005737">
    <property type="term" value="C:cytoplasm"/>
    <property type="evidence" value="ECO:0007669"/>
    <property type="project" value="UniProtKB-SubCell"/>
</dbReference>
<dbReference type="NCBIfam" id="TIGR00516">
    <property type="entry name" value="acpS"/>
    <property type="match status" value="1"/>
</dbReference>
<dbReference type="InterPro" id="IPR008278">
    <property type="entry name" value="4-PPantetheinyl_Trfase_dom"/>
</dbReference>
<reference evidence="10 11" key="1">
    <citation type="journal article" date="2018" name="Nat. Biotechnol.">
        <title>A standardized bacterial taxonomy based on genome phylogeny substantially revises the tree of life.</title>
        <authorList>
            <person name="Parks D.H."/>
            <person name="Chuvochina M."/>
            <person name="Waite D.W."/>
            <person name="Rinke C."/>
            <person name="Skarshewski A."/>
            <person name="Chaumeil P.A."/>
            <person name="Hugenholtz P."/>
        </authorList>
    </citation>
    <scope>NUCLEOTIDE SEQUENCE [LARGE SCALE GENOMIC DNA]</scope>
    <source>
        <strain evidence="10">UBA11306</strain>
    </source>
</reference>
<feature type="binding site" evidence="8">
    <location>
        <position position="69"/>
    </location>
    <ligand>
        <name>Mg(2+)</name>
        <dbReference type="ChEBI" id="CHEBI:18420"/>
    </ligand>
</feature>
<dbReference type="EMBL" id="DQHO01000016">
    <property type="protein sequence ID" value="HCS93587.1"/>
    <property type="molecule type" value="Genomic_DNA"/>
</dbReference>
<gene>
    <name evidence="8 10" type="primary">acpS</name>
    <name evidence="10" type="ORF">DIW15_02615</name>
</gene>
<keyword evidence="6 8" id="KW-0443">Lipid metabolism</keyword>
<evidence type="ECO:0000256" key="2">
    <source>
        <dbReference type="ARBA" id="ARBA00022679"/>
    </source>
</evidence>
<keyword evidence="1 8" id="KW-0444">Lipid biosynthesis</keyword>
<evidence type="ECO:0000256" key="7">
    <source>
        <dbReference type="ARBA" id="ARBA00023160"/>
    </source>
</evidence>
<dbReference type="GO" id="GO:0006633">
    <property type="term" value="P:fatty acid biosynthetic process"/>
    <property type="evidence" value="ECO:0007669"/>
    <property type="project" value="UniProtKB-UniRule"/>
</dbReference>
<evidence type="ECO:0000259" key="9">
    <source>
        <dbReference type="Pfam" id="PF01648"/>
    </source>
</evidence>
<dbReference type="InterPro" id="IPR002582">
    <property type="entry name" value="ACPS"/>
</dbReference>
<dbReference type="InterPro" id="IPR004568">
    <property type="entry name" value="Ppantetheine-prot_Trfase_dom"/>
</dbReference>
<name>A0A3D4S463_9ENTE</name>
<dbReference type="GO" id="GO:0008897">
    <property type="term" value="F:holo-[acyl-carrier-protein] synthase activity"/>
    <property type="evidence" value="ECO:0007669"/>
    <property type="project" value="UniProtKB-UniRule"/>
</dbReference>
<comment type="cofactor">
    <cofactor evidence="8">
        <name>Mg(2+)</name>
        <dbReference type="ChEBI" id="CHEBI:18420"/>
    </cofactor>
</comment>
<dbReference type="STRING" id="1121105.GCA_000421665_00131"/>
<feature type="binding site" evidence="8">
    <location>
        <position position="19"/>
    </location>
    <ligand>
        <name>Mg(2+)</name>
        <dbReference type="ChEBI" id="CHEBI:18420"/>
    </ligand>
</feature>
<evidence type="ECO:0000256" key="6">
    <source>
        <dbReference type="ARBA" id="ARBA00023098"/>
    </source>
</evidence>
<keyword evidence="7 8" id="KW-0275">Fatty acid biosynthesis</keyword>
<feature type="domain" description="4'-phosphopantetheinyl transferase" evidence="9">
    <location>
        <begin position="16"/>
        <end position="123"/>
    </location>
</feature>
<keyword evidence="5 8" id="KW-0460">Magnesium</keyword>
<evidence type="ECO:0000256" key="5">
    <source>
        <dbReference type="ARBA" id="ARBA00022842"/>
    </source>
</evidence>
<keyword evidence="4 8" id="KW-0276">Fatty acid metabolism</keyword>
<dbReference type="GO" id="GO:0000287">
    <property type="term" value="F:magnesium ion binding"/>
    <property type="evidence" value="ECO:0007669"/>
    <property type="project" value="UniProtKB-UniRule"/>
</dbReference>
<keyword evidence="8" id="KW-0963">Cytoplasm</keyword>
<sequence>MSIKLNDRYKEHLMEIGSDIIEIDRIKQAQEKQAKFVDRVLTPAELDLYKELKGHRKYEFLAGRFAAKEAFAKAYGTGISGKLSMLDIEILPGEYGKPVVSSPYTGEQKVTISHSNDLAIAVVILN</sequence>
<organism evidence="10 11">
    <name type="scientific">Bavariicoccus seileri</name>
    <dbReference type="NCBI Taxonomy" id="549685"/>
    <lineage>
        <taxon>Bacteria</taxon>
        <taxon>Bacillati</taxon>
        <taxon>Bacillota</taxon>
        <taxon>Bacilli</taxon>
        <taxon>Lactobacillales</taxon>
        <taxon>Enterococcaceae</taxon>
        <taxon>Bavariicoccus</taxon>
    </lineage>
</organism>
<keyword evidence="3 8" id="KW-0479">Metal-binding</keyword>
<dbReference type="Gene3D" id="3.90.470.20">
    <property type="entry name" value="4'-phosphopantetheinyl transferase domain"/>
    <property type="match status" value="1"/>
</dbReference>
<evidence type="ECO:0000256" key="8">
    <source>
        <dbReference type="HAMAP-Rule" id="MF_00101"/>
    </source>
</evidence>
<comment type="subcellular location">
    <subcellularLocation>
        <location evidence="8">Cytoplasm</location>
    </subcellularLocation>
</comment>
<dbReference type="EC" id="2.7.8.7" evidence="8"/>
<dbReference type="AlphaFoldDB" id="A0A3D4S463"/>
<evidence type="ECO:0000256" key="4">
    <source>
        <dbReference type="ARBA" id="ARBA00022832"/>
    </source>
</evidence>
<dbReference type="Proteomes" id="UP000262195">
    <property type="component" value="Unassembled WGS sequence"/>
</dbReference>
<dbReference type="SUPFAM" id="SSF56214">
    <property type="entry name" value="4'-phosphopantetheinyl transferase"/>
    <property type="match status" value="1"/>
</dbReference>
<keyword evidence="2 8" id="KW-0808">Transferase</keyword>
<proteinExistence type="inferred from homology"/>
<evidence type="ECO:0000256" key="3">
    <source>
        <dbReference type="ARBA" id="ARBA00022723"/>
    </source>
</evidence>
<protein>
    <recommendedName>
        <fullName evidence="8">Holo-[acyl-carrier-protein] synthase</fullName>
        <shortName evidence="8">Holo-ACP synthase</shortName>
        <ecNumber evidence="8">2.7.8.7</ecNumber>
    </recommendedName>
    <alternativeName>
        <fullName evidence="8">4'-phosphopantetheinyl transferase AcpS</fullName>
    </alternativeName>
</protein>
<evidence type="ECO:0000256" key="1">
    <source>
        <dbReference type="ARBA" id="ARBA00022516"/>
    </source>
</evidence>
<dbReference type="Pfam" id="PF01648">
    <property type="entry name" value="ACPS"/>
    <property type="match status" value="1"/>
</dbReference>
<accession>A0A3D4S463</accession>
<comment type="caution">
    <text evidence="10">The sequence shown here is derived from an EMBL/GenBank/DDBJ whole genome shotgun (WGS) entry which is preliminary data.</text>
</comment>
<dbReference type="InterPro" id="IPR037143">
    <property type="entry name" value="4-PPantetheinyl_Trfase_dom_sf"/>
</dbReference>
<dbReference type="NCBIfam" id="TIGR00556">
    <property type="entry name" value="pantethn_trn"/>
    <property type="match status" value="1"/>
</dbReference>
<comment type="catalytic activity">
    <reaction evidence="8">
        <text>apo-[ACP] + CoA = holo-[ACP] + adenosine 3',5'-bisphosphate + H(+)</text>
        <dbReference type="Rhea" id="RHEA:12068"/>
        <dbReference type="Rhea" id="RHEA-COMP:9685"/>
        <dbReference type="Rhea" id="RHEA-COMP:9690"/>
        <dbReference type="ChEBI" id="CHEBI:15378"/>
        <dbReference type="ChEBI" id="CHEBI:29999"/>
        <dbReference type="ChEBI" id="CHEBI:57287"/>
        <dbReference type="ChEBI" id="CHEBI:58343"/>
        <dbReference type="ChEBI" id="CHEBI:64479"/>
        <dbReference type="EC" id="2.7.8.7"/>
    </reaction>
</comment>
<evidence type="ECO:0000313" key="10">
    <source>
        <dbReference type="EMBL" id="HCS93587.1"/>
    </source>
</evidence>
<evidence type="ECO:0000313" key="11">
    <source>
        <dbReference type="Proteomes" id="UP000262195"/>
    </source>
</evidence>
<comment type="similarity">
    <text evidence="8">Belongs to the P-Pant transferase superfamily. AcpS family.</text>
</comment>
<comment type="function">
    <text evidence="8">Transfers the 4'-phosphopantetheine moiety from coenzyme A to a Ser of acyl-carrier-protein.</text>
</comment>
<dbReference type="HAMAP" id="MF_00101">
    <property type="entry name" value="AcpS"/>
    <property type="match status" value="1"/>
</dbReference>